<dbReference type="OrthoDB" id="2572300at2759"/>
<keyword evidence="1" id="KW-1133">Transmembrane helix</keyword>
<keyword evidence="3" id="KW-1185">Reference proteome</keyword>
<proteinExistence type="predicted"/>
<dbReference type="Proteomes" id="UP000279236">
    <property type="component" value="Unassembled WGS sequence"/>
</dbReference>
<organism evidence="2 3">
    <name type="scientific">Apiotrichum porosum</name>
    <dbReference type="NCBI Taxonomy" id="105984"/>
    <lineage>
        <taxon>Eukaryota</taxon>
        <taxon>Fungi</taxon>
        <taxon>Dikarya</taxon>
        <taxon>Basidiomycota</taxon>
        <taxon>Agaricomycotina</taxon>
        <taxon>Tremellomycetes</taxon>
        <taxon>Trichosporonales</taxon>
        <taxon>Trichosporonaceae</taxon>
        <taxon>Apiotrichum</taxon>
    </lineage>
</organism>
<evidence type="ECO:0000313" key="3">
    <source>
        <dbReference type="Proteomes" id="UP000279236"/>
    </source>
</evidence>
<sequence>MLARTARVATTTARTSVLSNQAVAGRRFTAIDTRGGKSKLIYRFGMKDIPVELYPLGFVVGMGLIGGLAASARHFMIDGDLRLKRSGSA</sequence>
<keyword evidence="1" id="KW-0472">Membrane</keyword>
<evidence type="ECO:0000256" key="1">
    <source>
        <dbReference type="SAM" id="Phobius"/>
    </source>
</evidence>
<feature type="transmembrane region" description="Helical" evidence="1">
    <location>
        <begin position="53"/>
        <end position="76"/>
    </location>
</feature>
<comment type="caution">
    <text evidence="2">The sequence shown here is derived from an EMBL/GenBank/DDBJ whole genome shotgun (WGS) entry which is preliminary data.</text>
</comment>
<evidence type="ECO:0000313" key="2">
    <source>
        <dbReference type="EMBL" id="RSH83449.1"/>
    </source>
</evidence>
<dbReference type="EMBL" id="RSCE01000004">
    <property type="protein sequence ID" value="RSH83449.1"/>
    <property type="molecule type" value="Genomic_DNA"/>
</dbReference>
<accession>A0A427XX67</accession>
<keyword evidence="1" id="KW-0812">Transmembrane</keyword>
<reference evidence="2 3" key="1">
    <citation type="submission" date="2018-11" db="EMBL/GenBank/DDBJ databases">
        <title>Genome sequence of Apiotrichum porosum DSM 27194.</title>
        <authorList>
            <person name="Aliyu H."/>
            <person name="Gorte O."/>
            <person name="Ochsenreither K."/>
        </authorList>
    </citation>
    <scope>NUCLEOTIDE SEQUENCE [LARGE SCALE GENOMIC DNA]</scope>
    <source>
        <strain evidence="2 3">DSM 27194</strain>
    </source>
</reference>
<gene>
    <name evidence="2" type="ORF">EHS24_007134</name>
</gene>
<dbReference type="Pfam" id="PF06522">
    <property type="entry name" value="B12D"/>
    <property type="match status" value="1"/>
</dbReference>
<dbReference type="GeneID" id="39591677"/>
<protein>
    <submittedName>
        <fullName evidence="2">Uncharacterized protein</fullName>
    </submittedName>
</protein>
<dbReference type="InterPro" id="IPR010530">
    <property type="entry name" value="B12D"/>
</dbReference>
<name>A0A427XX67_9TREE</name>
<dbReference type="AlphaFoldDB" id="A0A427XX67"/>
<dbReference type="RefSeq" id="XP_028477401.1">
    <property type="nucleotide sequence ID" value="XM_028622509.1"/>
</dbReference>